<feature type="region of interest" description="Disordered" evidence="1">
    <location>
        <begin position="280"/>
        <end position="303"/>
    </location>
</feature>
<dbReference type="Proteomes" id="UP000017836">
    <property type="component" value="Unassembled WGS sequence"/>
</dbReference>
<evidence type="ECO:0000313" key="2">
    <source>
        <dbReference type="EMBL" id="ERN01174.1"/>
    </source>
</evidence>
<organism evidence="2 3">
    <name type="scientific">Amborella trichopoda</name>
    <dbReference type="NCBI Taxonomy" id="13333"/>
    <lineage>
        <taxon>Eukaryota</taxon>
        <taxon>Viridiplantae</taxon>
        <taxon>Streptophyta</taxon>
        <taxon>Embryophyta</taxon>
        <taxon>Tracheophyta</taxon>
        <taxon>Spermatophyta</taxon>
        <taxon>Magnoliopsida</taxon>
        <taxon>Amborellales</taxon>
        <taxon>Amborellaceae</taxon>
        <taxon>Amborella</taxon>
    </lineage>
</organism>
<dbReference type="Gene3D" id="1.25.40.10">
    <property type="entry name" value="Tetratricopeptide repeat domain"/>
    <property type="match status" value="1"/>
</dbReference>
<dbReference type="EMBL" id="KI394767">
    <property type="protein sequence ID" value="ERN01174.1"/>
    <property type="molecule type" value="Genomic_DNA"/>
</dbReference>
<dbReference type="InterPro" id="IPR011990">
    <property type="entry name" value="TPR-like_helical_dom_sf"/>
</dbReference>
<dbReference type="KEGG" id="atr:18429255"/>
<dbReference type="eggNOG" id="ENOG502RYTU">
    <property type="taxonomic scope" value="Eukaryota"/>
</dbReference>
<dbReference type="PANTHER" id="PTHR26312">
    <property type="entry name" value="TETRATRICOPEPTIDE REPEAT PROTEIN 5"/>
    <property type="match status" value="1"/>
</dbReference>
<evidence type="ECO:0000313" key="3">
    <source>
        <dbReference type="Proteomes" id="UP000017836"/>
    </source>
</evidence>
<dbReference type="OrthoDB" id="439046at2759"/>
<dbReference type="STRING" id="13333.W1P0N8"/>
<dbReference type="PANTHER" id="PTHR26312:SF123">
    <property type="entry name" value="TETRATRICOPEPTIDE REPEAT (TPR)-LIKE SUPERFAMILY PROTEIN"/>
    <property type="match status" value="1"/>
</dbReference>
<dbReference type="AlphaFoldDB" id="W1P0N8"/>
<dbReference type="Gramene" id="ERN01174">
    <property type="protein sequence ID" value="ERN01174"/>
    <property type="gene ID" value="AMTR_s00002p00226390"/>
</dbReference>
<gene>
    <name evidence="2" type="ORF">AMTR_s00002p00226390</name>
</gene>
<keyword evidence="3" id="KW-1185">Reference proteome</keyword>
<dbReference type="HOGENOM" id="CLU_024164_0_1_1"/>
<accession>W1P0N8</accession>
<dbReference type="SUPFAM" id="SSF48452">
    <property type="entry name" value="TPR-like"/>
    <property type="match status" value="1"/>
</dbReference>
<sequence length="303" mass="33006">MKAILLRSVSAPTLPSLSPFPDQDPRAGLLSPAKFPAVSPHAALHFEIKERDAGSLKFRRARSETDLFRSGNRHSSHNLRSIRSVSFPARIAEEHGGLQEDMEKNGSVNGEVDEGGGKLVGFGFADGFDAGEMAGQSGLLPENGYSGGDIGKGIKIGGGNGGGRGDIKSFTGGGADQNRMGVYYKEMLKANPNNPLLLMNYGRYLHEVEKNTAKAEEYYGRAILANPGDGEVLSLYAKLIWETQRDETRAQTYFDQAIRTAPDDCYVLGSYAHFLWNAGEEEEEDNEEAARPRPQLQPSKKLI</sequence>
<protein>
    <submittedName>
        <fullName evidence="2">Uncharacterized protein</fullName>
    </submittedName>
</protein>
<reference evidence="3" key="1">
    <citation type="journal article" date="2013" name="Science">
        <title>The Amborella genome and the evolution of flowering plants.</title>
        <authorList>
            <consortium name="Amborella Genome Project"/>
        </authorList>
    </citation>
    <scope>NUCLEOTIDE SEQUENCE [LARGE SCALE GENOMIC DNA]</scope>
</reference>
<evidence type="ECO:0000256" key="1">
    <source>
        <dbReference type="SAM" id="MobiDB-lite"/>
    </source>
</evidence>
<proteinExistence type="predicted"/>
<name>W1P0N8_AMBTC</name>